<dbReference type="EMBL" id="BK014691">
    <property type="protein sequence ID" value="DAD68077.1"/>
    <property type="molecule type" value="Genomic_DNA"/>
</dbReference>
<sequence length="115" mass="12444">MKPMDLPKQLGQIAKKLRRAGIQATLRPDQIPVPGAWVMVSEIDAQFISGQVIEGEYQITLVARDLGSTSALAQLCEMLEQVGTVLPPPTKCDITNLQLPGQGAILPALTLTYDF</sequence>
<evidence type="ECO:0000313" key="1">
    <source>
        <dbReference type="EMBL" id="DAD68077.1"/>
    </source>
</evidence>
<protein>
    <submittedName>
        <fullName evidence="1">Uncharacterized protein</fullName>
    </submittedName>
</protein>
<organism evidence="1">
    <name type="scientific">Siphoviridae sp. ctRlz6</name>
    <dbReference type="NCBI Taxonomy" id="2823581"/>
    <lineage>
        <taxon>Viruses</taxon>
        <taxon>Duplodnaviria</taxon>
        <taxon>Heunggongvirae</taxon>
        <taxon>Uroviricota</taxon>
        <taxon>Caudoviricetes</taxon>
    </lineage>
</organism>
<reference evidence="1" key="1">
    <citation type="journal article" date="2021" name="Proc. Natl. Acad. Sci. U.S.A.">
        <title>A Catalog of Tens of Thousands of Viruses from Human Metagenomes Reveals Hidden Associations with Chronic Diseases.</title>
        <authorList>
            <person name="Tisza M.J."/>
            <person name="Buck C.B."/>
        </authorList>
    </citation>
    <scope>NUCLEOTIDE SEQUENCE</scope>
    <source>
        <strain evidence="1">CtRlz6</strain>
    </source>
</reference>
<proteinExistence type="predicted"/>
<name>A0A8S5LDJ0_9CAUD</name>
<accession>A0A8S5LDJ0</accession>